<keyword evidence="4 8" id="KW-0812">Transmembrane</keyword>
<dbReference type="SUPFAM" id="SSF103473">
    <property type="entry name" value="MFS general substrate transporter"/>
    <property type="match status" value="1"/>
</dbReference>
<comment type="subcellular location">
    <subcellularLocation>
        <location evidence="1">Cell membrane</location>
        <topology evidence="1">Multi-pass membrane protein</topology>
    </subcellularLocation>
</comment>
<keyword evidence="5 8" id="KW-1133">Transmembrane helix</keyword>
<keyword evidence="3" id="KW-0813">Transport</keyword>
<proteinExistence type="inferred from homology"/>
<feature type="transmembrane region" description="Helical" evidence="8">
    <location>
        <begin position="273"/>
        <end position="292"/>
    </location>
</feature>
<dbReference type="InterPro" id="IPR036259">
    <property type="entry name" value="MFS_trans_sf"/>
</dbReference>
<comment type="similarity">
    <text evidence="2">Belongs to the major facilitator superfamily. Nitrate/nitrite porter (TC 2.A.1.8) family.</text>
</comment>
<dbReference type="Proteomes" id="UP001595715">
    <property type="component" value="Unassembled WGS sequence"/>
</dbReference>
<keyword evidence="7 8" id="KW-0472">Membrane</keyword>
<feature type="transmembrane region" description="Helical" evidence="8">
    <location>
        <begin position="329"/>
        <end position="353"/>
    </location>
</feature>
<evidence type="ECO:0000256" key="6">
    <source>
        <dbReference type="ARBA" id="ARBA00023063"/>
    </source>
</evidence>
<feature type="transmembrane region" description="Helical" evidence="8">
    <location>
        <begin position="100"/>
        <end position="121"/>
    </location>
</feature>
<evidence type="ECO:0000313" key="10">
    <source>
        <dbReference type="EMBL" id="MFC4100134.1"/>
    </source>
</evidence>
<dbReference type="InterPro" id="IPR011701">
    <property type="entry name" value="MFS"/>
</dbReference>
<feature type="transmembrane region" description="Helical" evidence="8">
    <location>
        <begin position="298"/>
        <end position="317"/>
    </location>
</feature>
<feature type="transmembrane region" description="Helical" evidence="8">
    <location>
        <begin position="12"/>
        <end position="33"/>
    </location>
</feature>
<reference evidence="11" key="1">
    <citation type="journal article" date="2019" name="Int. J. Syst. Evol. Microbiol.">
        <title>The Global Catalogue of Microorganisms (GCM) 10K type strain sequencing project: providing services to taxonomists for standard genome sequencing and annotation.</title>
        <authorList>
            <consortium name="The Broad Institute Genomics Platform"/>
            <consortium name="The Broad Institute Genome Sequencing Center for Infectious Disease"/>
            <person name="Wu L."/>
            <person name="Ma J."/>
        </authorList>
    </citation>
    <scope>NUCLEOTIDE SEQUENCE [LARGE SCALE GENOMIC DNA]</scope>
    <source>
        <strain evidence="11">IBRC-M 10987</strain>
    </source>
</reference>
<sequence length="394" mass="41462">MGKKQGTQAQALWYSTIAMAASFVIWNMLAPLAAQLSELYRLSGFQKSALIAAPVLLGSVMRIPMGVLTDRYGGRRVFAVTMLFLILPLLAASFANSFSAMLLCALFLGMGGSTFAISLTYVSRWYPPEKQGLVLGLAGLGNLGVAAASYGVPVLHGFIGLDGVFYSLAAMIAIVAVLFWMLASDPPKPAKPKTLLQSMQVLKVKSTWTLSFYYSLTFGGFVAFSVYLPTFLKELFGLSAAEAGLRTAAFVLAATLIRPCGGYLADRFGSRRVLTAVFAGIALSGLALALSLNQSAWFTAYFLIIACFLGIGNGAVFKMVPEVSPADTGAVTGIVGAAGGLGGFFPPLALGIINDMSGSYTLGFALLIAFACICLGVNQLALRIRQEKTAVTAP</sequence>
<gene>
    <name evidence="10" type="ORF">ACFOZ8_10720</name>
</gene>
<keyword evidence="11" id="KW-1185">Reference proteome</keyword>
<protein>
    <submittedName>
        <fullName evidence="10">Nitrate/nitrite transporter</fullName>
    </submittedName>
</protein>
<dbReference type="EMBL" id="JBHSAM010000021">
    <property type="protein sequence ID" value="MFC4100134.1"/>
    <property type="molecule type" value="Genomic_DNA"/>
</dbReference>
<accession>A0ABV8JZF8</accession>
<evidence type="ECO:0000256" key="2">
    <source>
        <dbReference type="ARBA" id="ARBA00008432"/>
    </source>
</evidence>
<feature type="transmembrane region" description="Helical" evidence="8">
    <location>
        <begin position="359"/>
        <end position="378"/>
    </location>
</feature>
<feature type="transmembrane region" description="Helical" evidence="8">
    <location>
        <begin position="133"/>
        <end position="152"/>
    </location>
</feature>
<evidence type="ECO:0000256" key="7">
    <source>
        <dbReference type="ARBA" id="ARBA00023136"/>
    </source>
</evidence>
<evidence type="ECO:0000256" key="3">
    <source>
        <dbReference type="ARBA" id="ARBA00022448"/>
    </source>
</evidence>
<dbReference type="PROSITE" id="PS50850">
    <property type="entry name" value="MFS"/>
    <property type="match status" value="1"/>
</dbReference>
<evidence type="ECO:0000256" key="8">
    <source>
        <dbReference type="SAM" id="Phobius"/>
    </source>
</evidence>
<feature type="transmembrane region" description="Helical" evidence="8">
    <location>
        <begin position="243"/>
        <end position="261"/>
    </location>
</feature>
<dbReference type="InterPro" id="IPR020846">
    <property type="entry name" value="MFS_dom"/>
</dbReference>
<dbReference type="InterPro" id="IPR044772">
    <property type="entry name" value="NO3_transporter"/>
</dbReference>
<evidence type="ECO:0000313" key="11">
    <source>
        <dbReference type="Proteomes" id="UP001595715"/>
    </source>
</evidence>
<organism evidence="10 11">
    <name type="scientific">Paenibacillus xanthanilyticus</name>
    <dbReference type="NCBI Taxonomy" id="1783531"/>
    <lineage>
        <taxon>Bacteria</taxon>
        <taxon>Bacillati</taxon>
        <taxon>Bacillota</taxon>
        <taxon>Bacilli</taxon>
        <taxon>Bacillales</taxon>
        <taxon>Paenibacillaceae</taxon>
        <taxon>Paenibacillus</taxon>
    </lineage>
</organism>
<feature type="transmembrane region" description="Helical" evidence="8">
    <location>
        <begin position="164"/>
        <end position="183"/>
    </location>
</feature>
<name>A0ABV8JZF8_9BACL</name>
<feature type="transmembrane region" description="Helical" evidence="8">
    <location>
        <begin position="45"/>
        <end position="65"/>
    </location>
</feature>
<feature type="transmembrane region" description="Helical" evidence="8">
    <location>
        <begin position="77"/>
        <end position="94"/>
    </location>
</feature>
<comment type="caution">
    <text evidence="10">The sequence shown here is derived from an EMBL/GenBank/DDBJ whole genome shotgun (WGS) entry which is preliminary data.</text>
</comment>
<keyword evidence="6" id="KW-0534">Nitrate assimilation</keyword>
<feature type="domain" description="Major facilitator superfamily (MFS) profile" evidence="9">
    <location>
        <begin position="1"/>
        <end position="389"/>
    </location>
</feature>
<evidence type="ECO:0000256" key="1">
    <source>
        <dbReference type="ARBA" id="ARBA00004651"/>
    </source>
</evidence>
<dbReference type="Gene3D" id="1.20.1250.20">
    <property type="entry name" value="MFS general substrate transporter like domains"/>
    <property type="match status" value="2"/>
</dbReference>
<evidence type="ECO:0000256" key="4">
    <source>
        <dbReference type="ARBA" id="ARBA00022692"/>
    </source>
</evidence>
<evidence type="ECO:0000256" key="5">
    <source>
        <dbReference type="ARBA" id="ARBA00022989"/>
    </source>
</evidence>
<dbReference type="PANTHER" id="PTHR23515">
    <property type="entry name" value="HIGH-AFFINITY NITRATE TRANSPORTER 2.3"/>
    <property type="match status" value="1"/>
</dbReference>
<dbReference type="Pfam" id="PF07690">
    <property type="entry name" value="MFS_1"/>
    <property type="match status" value="1"/>
</dbReference>
<dbReference type="CDD" id="cd17341">
    <property type="entry name" value="MFS_NRT2_like"/>
    <property type="match status" value="1"/>
</dbReference>
<evidence type="ECO:0000259" key="9">
    <source>
        <dbReference type="PROSITE" id="PS50850"/>
    </source>
</evidence>
<dbReference type="RefSeq" id="WP_377718809.1">
    <property type="nucleotide sequence ID" value="NZ_JBHSAM010000021.1"/>
</dbReference>
<feature type="transmembrane region" description="Helical" evidence="8">
    <location>
        <begin position="212"/>
        <end position="231"/>
    </location>
</feature>